<comment type="caution">
    <text evidence="1">The sequence shown here is derived from an EMBL/GenBank/DDBJ whole genome shotgun (WGS) entry which is preliminary data.</text>
</comment>
<feature type="non-terminal residue" evidence="1">
    <location>
        <position position="1"/>
    </location>
</feature>
<evidence type="ECO:0000313" key="2">
    <source>
        <dbReference type="Proteomes" id="UP001233999"/>
    </source>
</evidence>
<dbReference type="AlphaFoldDB" id="A0AAD7ZEE5"/>
<feature type="non-terminal residue" evidence="1">
    <location>
        <position position="65"/>
    </location>
</feature>
<evidence type="ECO:0000313" key="1">
    <source>
        <dbReference type="EMBL" id="KAJ9578423.1"/>
    </source>
</evidence>
<gene>
    <name evidence="1" type="ORF">L9F63_005343</name>
</gene>
<keyword evidence="2" id="KW-1185">Reference proteome</keyword>
<sequence length="65" mass="7533">FHFFSFRIVLVPNPIRKLPELSSSYVPLHSSQIIFPYLLVIGLSGNMDSYHILCGRPTYLLPWKL</sequence>
<reference evidence="1" key="1">
    <citation type="journal article" date="2023" name="IScience">
        <title>Live-bearing cockroach genome reveals convergent evolutionary mechanisms linked to viviparity in insects and beyond.</title>
        <authorList>
            <person name="Fouks B."/>
            <person name="Harrison M.C."/>
            <person name="Mikhailova A.A."/>
            <person name="Marchal E."/>
            <person name="English S."/>
            <person name="Carruthers M."/>
            <person name="Jennings E.C."/>
            <person name="Chiamaka E.L."/>
            <person name="Frigard R.A."/>
            <person name="Pippel M."/>
            <person name="Attardo G.M."/>
            <person name="Benoit J.B."/>
            <person name="Bornberg-Bauer E."/>
            <person name="Tobe S.S."/>
        </authorList>
    </citation>
    <scope>NUCLEOTIDE SEQUENCE</scope>
    <source>
        <strain evidence="1">Stay&amp;Tobe</strain>
    </source>
</reference>
<dbReference type="EMBL" id="JASPKZ010008879">
    <property type="protein sequence ID" value="KAJ9578423.1"/>
    <property type="molecule type" value="Genomic_DNA"/>
</dbReference>
<protein>
    <submittedName>
        <fullName evidence="1">Uncharacterized protein</fullName>
    </submittedName>
</protein>
<accession>A0AAD7ZEE5</accession>
<organism evidence="1 2">
    <name type="scientific">Diploptera punctata</name>
    <name type="common">Pacific beetle cockroach</name>
    <dbReference type="NCBI Taxonomy" id="6984"/>
    <lineage>
        <taxon>Eukaryota</taxon>
        <taxon>Metazoa</taxon>
        <taxon>Ecdysozoa</taxon>
        <taxon>Arthropoda</taxon>
        <taxon>Hexapoda</taxon>
        <taxon>Insecta</taxon>
        <taxon>Pterygota</taxon>
        <taxon>Neoptera</taxon>
        <taxon>Polyneoptera</taxon>
        <taxon>Dictyoptera</taxon>
        <taxon>Blattodea</taxon>
        <taxon>Blaberoidea</taxon>
        <taxon>Blaberidae</taxon>
        <taxon>Diplopterinae</taxon>
        <taxon>Diploptera</taxon>
    </lineage>
</organism>
<reference evidence="1" key="2">
    <citation type="submission" date="2023-05" db="EMBL/GenBank/DDBJ databases">
        <authorList>
            <person name="Fouks B."/>
        </authorList>
    </citation>
    <scope>NUCLEOTIDE SEQUENCE</scope>
    <source>
        <strain evidence="1">Stay&amp;Tobe</strain>
        <tissue evidence="1">Testes</tissue>
    </source>
</reference>
<name>A0AAD7ZEE5_DIPPU</name>
<dbReference type="Proteomes" id="UP001233999">
    <property type="component" value="Unassembled WGS sequence"/>
</dbReference>
<proteinExistence type="predicted"/>